<dbReference type="RefSeq" id="XP_007604212.1">
    <property type="nucleotide sequence ID" value="XM_007604150.1"/>
</dbReference>
<evidence type="ECO:0000256" key="2">
    <source>
        <dbReference type="RuleBase" id="RU000682"/>
    </source>
</evidence>
<dbReference type="GO" id="GO:0005634">
    <property type="term" value="C:nucleus"/>
    <property type="evidence" value="ECO:0007669"/>
    <property type="project" value="UniProtKB-SubCell"/>
</dbReference>
<dbReference type="CDD" id="cd00086">
    <property type="entry name" value="homeodomain"/>
    <property type="match status" value="1"/>
</dbReference>
<dbReference type="VEuPathDB" id="MicrosporidiaDB:VICG_00761"/>
<dbReference type="InParanoid" id="L2GNR5"/>
<dbReference type="OrthoDB" id="2195776at2759"/>
<feature type="compositionally biased region" description="Low complexity" evidence="3">
    <location>
        <begin position="449"/>
        <end position="461"/>
    </location>
</feature>
<organism evidence="5 6">
    <name type="scientific">Vittaforma corneae (strain ATCC 50505)</name>
    <name type="common">Microsporidian parasite</name>
    <name type="synonym">Nosema corneum</name>
    <dbReference type="NCBI Taxonomy" id="993615"/>
    <lineage>
        <taxon>Eukaryota</taxon>
        <taxon>Fungi</taxon>
        <taxon>Fungi incertae sedis</taxon>
        <taxon>Microsporidia</taxon>
        <taxon>Nosematidae</taxon>
        <taxon>Vittaforma</taxon>
    </lineage>
</organism>
<feature type="DNA-binding region" description="Homeobox" evidence="1">
    <location>
        <begin position="500"/>
        <end position="559"/>
    </location>
</feature>
<feature type="domain" description="Homeobox" evidence="4">
    <location>
        <begin position="498"/>
        <end position="558"/>
    </location>
</feature>
<keyword evidence="1 2" id="KW-0371">Homeobox</keyword>
<dbReference type="PROSITE" id="PS50071">
    <property type="entry name" value="HOMEOBOX_2"/>
    <property type="match status" value="1"/>
</dbReference>
<sequence length="590" mass="67530">MKMKGEKDNKRTDKSMDVRRDGASYIANNYNSGELCHKDASSATKMNKDAENDILQANQQFKGIRKPSCISEKIAKNIDSKSASLNNKLMLHTSSYGHGLHTPTVERRESFEPFKHAYSVINKIDYHSSRNKVYCENVLCSTCVKEQSEANYYTPRVFLKDYTLKEAMNSSALDHSNATLKDNLNTTDLYTSDDASHQPGSTFTNKSNPQEYFSEVEKVCEDQTSVHPDFFGDMKSEKGQVHYRLEKKSPLSIESVTSHSYVDFRGKKGPVNISEIGGDDNIKDMHREMSVESNTLGKLRKNEEKAHNKIHNDKLALQENKTKKHHIRLKKSHTPEKEGVQSKDIEKEIAEGGHLESKDDSHQFNVYSYKYPVDKEDKGFNIDKMGSEIGSHQDTMHCDSKQTQEMNELDGTEKSLFENKDLSESANLGKDTLENVNESESTAIETSYPEGSEFNEPEFNSNEDSLANYEIDIKCMSPQEYEGLLGIIKMKRIFRDQLYNRKGYKYKSEFQVRVLNDILKITPYPNAEVLDAIGVLLNLKPRSVQIWFQNARQAGEAQVNREQLKELRKTSNIDTRQIFDIYLRNRSSKD</sequence>
<accession>L2GNR5</accession>
<feature type="compositionally biased region" description="Basic and acidic residues" evidence="3">
    <location>
        <begin position="333"/>
        <end position="342"/>
    </location>
</feature>
<dbReference type="EMBL" id="JH370134">
    <property type="protein sequence ID" value="ELA42120.1"/>
    <property type="molecule type" value="Genomic_DNA"/>
</dbReference>
<evidence type="ECO:0000259" key="4">
    <source>
        <dbReference type="PROSITE" id="PS50071"/>
    </source>
</evidence>
<evidence type="ECO:0000256" key="3">
    <source>
        <dbReference type="SAM" id="MobiDB-lite"/>
    </source>
</evidence>
<feature type="region of interest" description="Disordered" evidence="3">
    <location>
        <begin position="323"/>
        <end position="342"/>
    </location>
</feature>
<feature type="compositionally biased region" description="Polar residues" evidence="3">
    <location>
        <begin position="434"/>
        <end position="445"/>
    </location>
</feature>
<dbReference type="Proteomes" id="UP000011082">
    <property type="component" value="Unassembled WGS sequence"/>
</dbReference>
<evidence type="ECO:0000313" key="6">
    <source>
        <dbReference type="Proteomes" id="UP000011082"/>
    </source>
</evidence>
<protein>
    <recommendedName>
        <fullName evidence="4">Homeobox domain-containing protein</fullName>
    </recommendedName>
</protein>
<reference evidence="6" key="1">
    <citation type="submission" date="2011-05" db="EMBL/GenBank/DDBJ databases">
        <title>The genome sequence of Vittaforma corneae strain ATCC 50505.</title>
        <authorList>
            <consortium name="The Broad Institute Genome Sequencing Platform"/>
            <person name="Cuomo C."/>
            <person name="Didier E."/>
            <person name="Bowers L."/>
            <person name="Young S.K."/>
            <person name="Zeng Q."/>
            <person name="Gargeya S."/>
            <person name="Fitzgerald M."/>
            <person name="Haas B."/>
            <person name="Abouelleil A."/>
            <person name="Alvarado L."/>
            <person name="Arachchi H.M."/>
            <person name="Berlin A."/>
            <person name="Chapman S.B."/>
            <person name="Gearin G."/>
            <person name="Goldberg J."/>
            <person name="Griggs A."/>
            <person name="Gujja S."/>
            <person name="Hansen M."/>
            <person name="Heiman D."/>
            <person name="Howarth C."/>
            <person name="Larimer J."/>
            <person name="Lui A."/>
            <person name="MacDonald P.J.P."/>
            <person name="McCowen C."/>
            <person name="Montmayeur A."/>
            <person name="Murphy C."/>
            <person name="Neiman D."/>
            <person name="Pearson M."/>
            <person name="Priest M."/>
            <person name="Roberts A."/>
            <person name="Saif S."/>
            <person name="Shea T."/>
            <person name="Sisk P."/>
            <person name="Stolte C."/>
            <person name="Sykes S."/>
            <person name="Wortman J."/>
            <person name="Nusbaum C."/>
            <person name="Birren B."/>
        </authorList>
    </citation>
    <scope>NUCLEOTIDE SEQUENCE [LARGE SCALE GENOMIC DNA]</scope>
    <source>
        <strain evidence="6">ATCC 50505</strain>
    </source>
</reference>
<keyword evidence="1 2" id="KW-0238">DNA-binding</keyword>
<dbReference type="InterPro" id="IPR009057">
    <property type="entry name" value="Homeodomain-like_sf"/>
</dbReference>
<evidence type="ECO:0000313" key="5">
    <source>
        <dbReference type="EMBL" id="ELA42120.1"/>
    </source>
</evidence>
<dbReference type="HOGENOM" id="CLU_462474_0_0_1"/>
<feature type="region of interest" description="Disordered" evidence="3">
    <location>
        <begin position="1"/>
        <end position="20"/>
    </location>
</feature>
<dbReference type="SUPFAM" id="SSF46689">
    <property type="entry name" value="Homeodomain-like"/>
    <property type="match status" value="1"/>
</dbReference>
<name>L2GNR5_VITCO</name>
<dbReference type="STRING" id="993615.L2GNR5"/>
<keyword evidence="1 2" id="KW-0539">Nucleus</keyword>
<dbReference type="GO" id="GO:0003677">
    <property type="term" value="F:DNA binding"/>
    <property type="evidence" value="ECO:0007669"/>
    <property type="project" value="UniProtKB-UniRule"/>
</dbReference>
<gene>
    <name evidence="5" type="ORF">VICG_00761</name>
</gene>
<feature type="compositionally biased region" description="Basic residues" evidence="3">
    <location>
        <begin position="323"/>
        <end position="332"/>
    </location>
</feature>
<dbReference type="GeneID" id="19881477"/>
<dbReference type="Gene3D" id="1.10.10.60">
    <property type="entry name" value="Homeodomain-like"/>
    <property type="match status" value="1"/>
</dbReference>
<comment type="subcellular location">
    <subcellularLocation>
        <location evidence="1 2">Nucleus</location>
    </subcellularLocation>
</comment>
<feature type="region of interest" description="Disordered" evidence="3">
    <location>
        <begin position="427"/>
        <end position="461"/>
    </location>
</feature>
<proteinExistence type="predicted"/>
<dbReference type="InterPro" id="IPR001356">
    <property type="entry name" value="HD"/>
</dbReference>
<keyword evidence="6" id="KW-1185">Reference proteome</keyword>
<evidence type="ECO:0000256" key="1">
    <source>
        <dbReference type="PROSITE-ProRule" id="PRU00108"/>
    </source>
</evidence>
<dbReference type="AlphaFoldDB" id="L2GNR5"/>
<dbReference type="SMART" id="SM00389">
    <property type="entry name" value="HOX"/>
    <property type="match status" value="1"/>
</dbReference>
<dbReference type="Pfam" id="PF00046">
    <property type="entry name" value="Homeodomain"/>
    <property type="match status" value="1"/>
</dbReference>